<evidence type="ECO:0000313" key="3">
    <source>
        <dbReference type="Proteomes" id="UP000710849"/>
    </source>
</evidence>
<gene>
    <name evidence="2" type="ORF">EAE97_006472</name>
</gene>
<dbReference type="Proteomes" id="UP000710849">
    <property type="component" value="Unassembled WGS sequence"/>
</dbReference>
<accession>A0A9P5IKJ6</accession>
<name>A0A9P5IKJ6_9HELO</name>
<organism evidence="2 3">
    <name type="scientific">Botrytis byssoidea</name>
    <dbReference type="NCBI Taxonomy" id="139641"/>
    <lineage>
        <taxon>Eukaryota</taxon>
        <taxon>Fungi</taxon>
        <taxon>Dikarya</taxon>
        <taxon>Ascomycota</taxon>
        <taxon>Pezizomycotina</taxon>
        <taxon>Leotiomycetes</taxon>
        <taxon>Helotiales</taxon>
        <taxon>Sclerotiniaceae</taxon>
        <taxon>Botrytis</taxon>
    </lineage>
</organism>
<dbReference type="EMBL" id="RCSW01000012">
    <property type="protein sequence ID" value="KAF7941635.1"/>
    <property type="molecule type" value="Genomic_DNA"/>
</dbReference>
<dbReference type="RefSeq" id="XP_038731917.1">
    <property type="nucleotide sequence ID" value="XM_038876985.1"/>
</dbReference>
<evidence type="ECO:0000313" key="2">
    <source>
        <dbReference type="EMBL" id="KAF7941635.1"/>
    </source>
</evidence>
<dbReference type="GeneID" id="62150061"/>
<comment type="caution">
    <text evidence="2">The sequence shown here is derived from an EMBL/GenBank/DDBJ whole genome shotgun (WGS) entry which is preliminary data.</text>
</comment>
<keyword evidence="3" id="KW-1185">Reference proteome</keyword>
<sequence>MTHQIVDGFDSGYLDPDYTRLQLQNQGFPVVDNMLHHNQMHDGGFQVDVNMFSQDHMADGGYHIDDNMISQNHMNNGEYAIGDDFEMTDAQTIDGIVPADGTFSSHEENRVYVADNDIEMSDEGMMNEGMMDDVISADNAISPQGEDGENKFGDDADDNAIIAAPAPNDHMNQCRIMFLAFNPPPTVPIDPSQRNLLQTAPIEIRHMIYELWLPGPRTVSFDLINSPRGSRQQEYEFKIPAIFQVDSDSRAFWKMKYITVYKPQCPQYRTMIKFYGTRNPMPLIFNPKIDTASITFLNKRPQWGYNESQEWLRYVDNLLPNGLLARVKFLDMREVSTEGPSLVDSDLQACFFPAQVWNGELWKMFRGVEKLYFTASNVGNQWKQMLKEPDFARFKDFVLSYRASGVALGIQHPIPANNVVVRSFVPA</sequence>
<feature type="domain" description="2EXR" evidence="1">
    <location>
        <begin position="201"/>
        <end position="291"/>
    </location>
</feature>
<dbReference type="Pfam" id="PF20150">
    <property type="entry name" value="2EXR"/>
    <property type="match status" value="1"/>
</dbReference>
<dbReference type="AlphaFoldDB" id="A0A9P5IKJ6"/>
<evidence type="ECO:0000259" key="1">
    <source>
        <dbReference type="Pfam" id="PF20150"/>
    </source>
</evidence>
<reference evidence="2 3" key="1">
    <citation type="journal article" date="2020" name="Genome Biol. Evol.">
        <title>Comparative genomics of Sclerotiniaceae.</title>
        <authorList>
            <person name="Valero Jimenez C.A."/>
            <person name="Steentjes M."/>
            <person name="Scholten O.E."/>
            <person name="Van Kan J.A.L."/>
        </authorList>
    </citation>
    <scope>NUCLEOTIDE SEQUENCE [LARGE SCALE GENOMIC DNA]</scope>
    <source>
        <strain evidence="2 3">MUCL 94</strain>
    </source>
</reference>
<protein>
    <recommendedName>
        <fullName evidence="1">2EXR domain-containing protein</fullName>
    </recommendedName>
</protein>
<proteinExistence type="predicted"/>
<dbReference type="InterPro" id="IPR045518">
    <property type="entry name" value="2EXR"/>
</dbReference>